<organism evidence="7 8">
    <name type="scientific">Vibrio spartinae</name>
    <dbReference type="NCBI Taxonomy" id="1918945"/>
    <lineage>
        <taxon>Bacteria</taxon>
        <taxon>Pseudomonadati</taxon>
        <taxon>Pseudomonadota</taxon>
        <taxon>Gammaproteobacteria</taxon>
        <taxon>Vibrionales</taxon>
        <taxon>Vibrionaceae</taxon>
        <taxon>Vibrio</taxon>
    </lineage>
</organism>
<dbReference type="Pfam" id="PF17754">
    <property type="entry name" value="TetR_C_14"/>
    <property type="match status" value="1"/>
</dbReference>
<evidence type="ECO:0000313" key="8">
    <source>
        <dbReference type="Proteomes" id="UP000184774"/>
    </source>
</evidence>
<dbReference type="InterPro" id="IPR001647">
    <property type="entry name" value="HTH_TetR"/>
</dbReference>
<keyword evidence="9" id="KW-1185">Reference proteome</keyword>
<sequence length="216" mass="24834">MAEKEKMGRRERKKLMLRDALITASYELFALKGFDETRIEDITDKVDVSNRTFFRYFSSKEDVVLDYQQAEHESFIAALNRRPFQEPVITALRHAAVEVVRKYESGSADRFMMRQELLRSHPLVRAKALQQSEERSASIVSLIAQRMEANVTLDLRPSIVVGMIDYAHCAAYDAWKKKKSASVLYSDVLNEVFLIIESGLNFSAKYKPDDHSDDVC</sequence>
<dbReference type="Proteomes" id="UP000184774">
    <property type="component" value="Unassembled WGS sequence"/>
</dbReference>
<dbReference type="PROSITE" id="PS50977">
    <property type="entry name" value="HTH_TETR_2"/>
    <property type="match status" value="1"/>
</dbReference>
<dbReference type="PANTHER" id="PTHR30055">
    <property type="entry name" value="HTH-TYPE TRANSCRIPTIONAL REGULATOR RUTR"/>
    <property type="match status" value="1"/>
</dbReference>
<evidence type="ECO:0000259" key="5">
    <source>
        <dbReference type="PROSITE" id="PS50977"/>
    </source>
</evidence>
<dbReference type="Proteomes" id="UP000515264">
    <property type="component" value="Chromosome 1"/>
</dbReference>
<evidence type="ECO:0000256" key="4">
    <source>
        <dbReference type="PROSITE-ProRule" id="PRU00335"/>
    </source>
</evidence>
<feature type="domain" description="HTH tetR-type" evidence="5">
    <location>
        <begin position="15"/>
        <end position="75"/>
    </location>
</feature>
<dbReference type="EMBL" id="FSSB01000016">
    <property type="protein sequence ID" value="SIO94962.1"/>
    <property type="molecule type" value="Genomic_DNA"/>
</dbReference>
<accession>A0A1N6M698</accession>
<keyword evidence="2 4" id="KW-0238">DNA-binding</keyword>
<feature type="DNA-binding region" description="H-T-H motif" evidence="4">
    <location>
        <begin position="38"/>
        <end position="57"/>
    </location>
</feature>
<name>A0A1N6M698_9VIBR</name>
<dbReference type="AlphaFoldDB" id="A0A1N6M698"/>
<evidence type="ECO:0000256" key="1">
    <source>
        <dbReference type="ARBA" id="ARBA00023015"/>
    </source>
</evidence>
<reference evidence="6" key="2">
    <citation type="submission" date="2019-11" db="EMBL/GenBank/DDBJ databases">
        <authorList>
            <person name="January G."/>
            <person name="Bunk B."/>
        </authorList>
    </citation>
    <scope>NUCLEOTIDE SEQUENCE</scope>
    <source>
        <strain evidence="6">3.6</strain>
    </source>
</reference>
<dbReference type="Gene3D" id="1.10.10.60">
    <property type="entry name" value="Homeodomain-like"/>
    <property type="match status" value="1"/>
</dbReference>
<evidence type="ECO:0000313" key="6">
    <source>
        <dbReference type="EMBL" id="QMV14758.1"/>
    </source>
</evidence>
<dbReference type="PRINTS" id="PR00455">
    <property type="entry name" value="HTHTETR"/>
</dbReference>
<dbReference type="SUPFAM" id="SSF46689">
    <property type="entry name" value="Homeodomain-like"/>
    <property type="match status" value="1"/>
</dbReference>
<dbReference type="EMBL" id="CP046268">
    <property type="protein sequence ID" value="QMV14758.1"/>
    <property type="molecule type" value="Genomic_DNA"/>
</dbReference>
<dbReference type="PANTHER" id="PTHR30055:SF238">
    <property type="entry name" value="MYCOFACTOCIN BIOSYNTHESIS TRANSCRIPTIONAL REGULATOR MFTR-RELATED"/>
    <property type="match status" value="1"/>
</dbReference>
<keyword evidence="3" id="KW-0804">Transcription</keyword>
<evidence type="ECO:0000256" key="3">
    <source>
        <dbReference type="ARBA" id="ARBA00023163"/>
    </source>
</evidence>
<dbReference type="Pfam" id="PF00440">
    <property type="entry name" value="TetR_N"/>
    <property type="match status" value="1"/>
</dbReference>
<dbReference type="GO" id="GO:0003700">
    <property type="term" value="F:DNA-binding transcription factor activity"/>
    <property type="evidence" value="ECO:0007669"/>
    <property type="project" value="TreeGrafter"/>
</dbReference>
<reference evidence="7 8" key="1">
    <citation type="submission" date="2016-12" db="EMBL/GenBank/DDBJ databases">
        <authorList>
            <person name="Song W.-J."/>
            <person name="Kurnit D.M."/>
        </authorList>
    </citation>
    <scope>NUCLEOTIDE SEQUENCE [LARGE SCALE GENOMIC DNA]</scope>
    <source>
        <strain evidence="7 8">CECT 9026</strain>
    </source>
</reference>
<protein>
    <submittedName>
        <fullName evidence="7">Bacterial regulatory proteins, tetR family</fullName>
    </submittedName>
    <submittedName>
        <fullName evidence="6">HTH-type transcriptional regulator RutR</fullName>
    </submittedName>
</protein>
<evidence type="ECO:0000256" key="2">
    <source>
        <dbReference type="ARBA" id="ARBA00023125"/>
    </source>
</evidence>
<evidence type="ECO:0000313" key="7">
    <source>
        <dbReference type="EMBL" id="SIO94962.1"/>
    </source>
</evidence>
<dbReference type="InterPro" id="IPR041347">
    <property type="entry name" value="MftR_C"/>
</dbReference>
<keyword evidence="1" id="KW-0805">Transcription regulation</keyword>
<dbReference type="GO" id="GO:0000976">
    <property type="term" value="F:transcription cis-regulatory region binding"/>
    <property type="evidence" value="ECO:0007669"/>
    <property type="project" value="TreeGrafter"/>
</dbReference>
<reference evidence="6 9" key="3">
    <citation type="journal article" date="2020" name="J. Nat. Prod.">
        <title>Genomics-Metabolomics Profiling Disclosed Marine Vibrio spartinae 3.6 as a Producer of a New Branched Side Chain Prodigiosin.</title>
        <authorList>
            <person name="Vitale G.A."/>
            <person name="Sciarretta M."/>
            <person name="Palma Esposito F."/>
            <person name="January G.G."/>
            <person name="Giaccio M."/>
            <person name="Bunk B."/>
            <person name="Sproer C."/>
            <person name="Bajerski F."/>
            <person name="Power D."/>
            <person name="Festa C."/>
            <person name="Monti M.C."/>
            <person name="D'Auria M.V."/>
            <person name="de Pascale D."/>
        </authorList>
    </citation>
    <scope>NUCLEOTIDE SEQUENCE [LARGE SCALE GENOMIC DNA]</scope>
    <source>
        <strain evidence="6 9">3.6</strain>
    </source>
</reference>
<gene>
    <name evidence="7" type="ORF">VSP9026_02699</name>
    <name evidence="6" type="ORF">Vspart_02027</name>
</gene>
<evidence type="ECO:0000313" key="9">
    <source>
        <dbReference type="Proteomes" id="UP000515264"/>
    </source>
</evidence>
<dbReference type="InterPro" id="IPR009057">
    <property type="entry name" value="Homeodomain-like_sf"/>
</dbReference>
<dbReference type="InterPro" id="IPR050109">
    <property type="entry name" value="HTH-type_TetR-like_transc_reg"/>
</dbReference>
<proteinExistence type="predicted"/>
<dbReference type="Gene3D" id="1.10.357.10">
    <property type="entry name" value="Tetracycline Repressor, domain 2"/>
    <property type="match status" value="1"/>
</dbReference>
<dbReference type="OrthoDB" id="8535430at2"/>
<dbReference type="RefSeq" id="WP_074373461.1">
    <property type="nucleotide sequence ID" value="NZ_AP024907.1"/>
</dbReference>